<dbReference type="SUPFAM" id="SSF88713">
    <property type="entry name" value="Glycoside hydrolase/deacetylase"/>
    <property type="match status" value="1"/>
</dbReference>
<protein>
    <submittedName>
        <fullName evidence="4">Polysaccharide deacetylase family protein</fullName>
    </submittedName>
</protein>
<dbReference type="CDD" id="cd10918">
    <property type="entry name" value="CE4_NodB_like_5s_6s"/>
    <property type="match status" value="1"/>
</dbReference>
<dbReference type="InterPro" id="IPR011330">
    <property type="entry name" value="Glyco_hydro/deAcase_b/a-brl"/>
</dbReference>
<comment type="caution">
    <text evidence="4">The sequence shown here is derived from an EMBL/GenBank/DDBJ whole genome shotgun (WGS) entry which is preliminary data.</text>
</comment>
<reference evidence="4" key="2">
    <citation type="journal article" date="2022" name="Microbiol. Resour. Announc.">
        <title>Metagenome Sequencing to Explore Phylogenomics of Terrestrial Cyanobacteria.</title>
        <authorList>
            <person name="Ward R.D."/>
            <person name="Stajich J.E."/>
            <person name="Johansen J.R."/>
            <person name="Huntemann M."/>
            <person name="Clum A."/>
            <person name="Foster B."/>
            <person name="Foster B."/>
            <person name="Roux S."/>
            <person name="Palaniappan K."/>
            <person name="Varghese N."/>
            <person name="Mukherjee S."/>
            <person name="Reddy T.B.K."/>
            <person name="Daum C."/>
            <person name="Copeland A."/>
            <person name="Chen I.A."/>
            <person name="Ivanova N.N."/>
            <person name="Kyrpides N.C."/>
            <person name="Shapiro N."/>
            <person name="Eloe-Fadrosh E.A."/>
            <person name="Pietrasiak N."/>
        </authorList>
    </citation>
    <scope>NUCLEOTIDE SEQUENCE</scope>
    <source>
        <strain evidence="4">JT2-VF2</strain>
    </source>
</reference>
<name>A0A951Q6E7_9NOST</name>
<dbReference type="AlphaFoldDB" id="A0A951Q6E7"/>
<evidence type="ECO:0000256" key="2">
    <source>
        <dbReference type="ARBA" id="ARBA00022729"/>
    </source>
</evidence>
<evidence type="ECO:0000313" key="4">
    <source>
        <dbReference type="EMBL" id="MBW4566231.1"/>
    </source>
</evidence>
<reference evidence="4" key="1">
    <citation type="submission" date="2021-05" db="EMBL/GenBank/DDBJ databases">
        <authorList>
            <person name="Pietrasiak N."/>
            <person name="Ward R."/>
            <person name="Stajich J.E."/>
            <person name="Kurbessoian T."/>
        </authorList>
    </citation>
    <scope>NUCLEOTIDE SEQUENCE</scope>
    <source>
        <strain evidence="4">JT2-VF2</strain>
    </source>
</reference>
<dbReference type="InterPro" id="IPR051398">
    <property type="entry name" value="Polysacch_Deacetylase"/>
</dbReference>
<feature type="domain" description="NodB homology" evidence="3">
    <location>
        <begin position="98"/>
        <end position="291"/>
    </location>
</feature>
<proteinExistence type="predicted"/>
<comment type="subcellular location">
    <subcellularLocation>
        <location evidence="1">Secreted</location>
    </subcellularLocation>
</comment>
<dbReference type="GO" id="GO:0005576">
    <property type="term" value="C:extracellular region"/>
    <property type="evidence" value="ECO:0007669"/>
    <property type="project" value="UniProtKB-SubCell"/>
</dbReference>
<gene>
    <name evidence="4" type="ORF">KME32_35225</name>
</gene>
<dbReference type="PANTHER" id="PTHR34216:SF3">
    <property type="entry name" value="POLY-BETA-1,6-N-ACETYL-D-GLUCOSAMINE N-DEACETYLASE"/>
    <property type="match status" value="1"/>
</dbReference>
<dbReference type="GO" id="GO:0016810">
    <property type="term" value="F:hydrolase activity, acting on carbon-nitrogen (but not peptide) bonds"/>
    <property type="evidence" value="ECO:0007669"/>
    <property type="project" value="InterPro"/>
</dbReference>
<dbReference type="EMBL" id="JAHHHN010000068">
    <property type="protein sequence ID" value="MBW4566231.1"/>
    <property type="molecule type" value="Genomic_DNA"/>
</dbReference>
<dbReference type="Proteomes" id="UP000715781">
    <property type="component" value="Unassembled WGS sequence"/>
</dbReference>
<evidence type="ECO:0000313" key="5">
    <source>
        <dbReference type="Proteomes" id="UP000715781"/>
    </source>
</evidence>
<dbReference type="PROSITE" id="PS51677">
    <property type="entry name" value="NODB"/>
    <property type="match status" value="1"/>
</dbReference>
<evidence type="ECO:0000259" key="3">
    <source>
        <dbReference type="PROSITE" id="PS51677"/>
    </source>
</evidence>
<organism evidence="4 5">
    <name type="scientific">Mojavia pulchra JT2-VF2</name>
    <dbReference type="NCBI Taxonomy" id="287848"/>
    <lineage>
        <taxon>Bacteria</taxon>
        <taxon>Bacillati</taxon>
        <taxon>Cyanobacteriota</taxon>
        <taxon>Cyanophyceae</taxon>
        <taxon>Nostocales</taxon>
        <taxon>Nostocaceae</taxon>
    </lineage>
</organism>
<dbReference type="Gene3D" id="3.20.20.370">
    <property type="entry name" value="Glycoside hydrolase/deacetylase"/>
    <property type="match status" value="1"/>
</dbReference>
<evidence type="ECO:0000256" key="1">
    <source>
        <dbReference type="ARBA" id="ARBA00004613"/>
    </source>
</evidence>
<sequence>MTSNSIKPFRWYLKKTARGGMCLATLPSKRLLLSNNQSNYSLLRVLTYHRFGNVYRDPFCIELKEFQAQMDWIARQNLAVSLTDIESFLAGKKDLPRNAVLVSVDDGYRSLYLNALPILKQYSIPAVAFITTSNIDSSSPNNYSKNNETIEPYLTWKEVEALAEAGIAIGSHALTHRSLGKMSLDEAYQEAVMSRESIEKNLGINVTAFAYPFGTFPDFNNSTTLILKESGYKLAFTSQHGAIVPKLDPLTLPRIKVEGGEPMWMFRLLVYGGLDEWRLIDRMLWRLQQSP</sequence>
<dbReference type="InterPro" id="IPR002509">
    <property type="entry name" value="NODB_dom"/>
</dbReference>
<dbReference type="GO" id="GO:0005975">
    <property type="term" value="P:carbohydrate metabolic process"/>
    <property type="evidence" value="ECO:0007669"/>
    <property type="project" value="InterPro"/>
</dbReference>
<keyword evidence="2" id="KW-0732">Signal</keyword>
<accession>A0A951Q6E7</accession>
<dbReference type="Pfam" id="PF01522">
    <property type="entry name" value="Polysacc_deac_1"/>
    <property type="match status" value="1"/>
</dbReference>
<dbReference type="PANTHER" id="PTHR34216">
    <property type="match status" value="1"/>
</dbReference>